<dbReference type="CDD" id="cd24032">
    <property type="entry name" value="ASKHA_NBD_TsaB"/>
    <property type="match status" value="1"/>
</dbReference>
<comment type="subcellular location">
    <subcellularLocation>
        <location evidence="1">Cytoplasm</location>
    </subcellularLocation>
</comment>
<dbReference type="InterPro" id="IPR000905">
    <property type="entry name" value="Gcp-like_dom"/>
</dbReference>
<evidence type="ECO:0000259" key="7">
    <source>
        <dbReference type="Pfam" id="PF00814"/>
    </source>
</evidence>
<evidence type="ECO:0000313" key="9">
    <source>
        <dbReference type="Proteomes" id="UP000265903"/>
    </source>
</evidence>
<dbReference type="GO" id="GO:0005829">
    <property type="term" value="C:cytosol"/>
    <property type="evidence" value="ECO:0007669"/>
    <property type="project" value="TreeGrafter"/>
</dbReference>
<comment type="caution">
    <text evidence="8">The sequence shown here is derived from an EMBL/GenBank/DDBJ whole genome shotgun (WGS) entry which is preliminary data.</text>
</comment>
<name>A0A3M2RJZ9_9GAMM</name>
<reference evidence="8 9" key="1">
    <citation type="submission" date="2018-08" db="EMBL/GenBank/DDBJ databases">
        <title>Whole Genome Sequence of the Moderate Halophilic Marine Bacterium Marinobacter litoralis Sw-45.</title>
        <authorList>
            <person name="Musa H."/>
        </authorList>
    </citation>
    <scope>NUCLEOTIDE SEQUENCE [LARGE SCALE GENOMIC DNA]</scope>
    <source>
        <strain evidence="8 9">Sw-45</strain>
    </source>
</reference>
<dbReference type="EMBL" id="QMDL01000001">
    <property type="protein sequence ID" value="RMJ05542.1"/>
    <property type="molecule type" value="Genomic_DNA"/>
</dbReference>
<dbReference type="AlphaFoldDB" id="A0A3M2RJZ9"/>
<keyword evidence="5" id="KW-0819">tRNA processing</keyword>
<evidence type="ECO:0000256" key="3">
    <source>
        <dbReference type="ARBA" id="ARBA00019012"/>
    </source>
</evidence>
<dbReference type="PANTHER" id="PTHR11735">
    <property type="entry name" value="TRNA N6-ADENOSINE THREONYLCARBAMOYLTRANSFERASE"/>
    <property type="match status" value="1"/>
</dbReference>
<proteinExistence type="inferred from homology"/>
<evidence type="ECO:0000256" key="1">
    <source>
        <dbReference type="ARBA" id="ARBA00004496"/>
    </source>
</evidence>
<accession>A0A3M2RJZ9</accession>
<dbReference type="GO" id="GO:0002949">
    <property type="term" value="P:tRNA threonylcarbamoyladenosine modification"/>
    <property type="evidence" value="ECO:0007669"/>
    <property type="project" value="InterPro"/>
</dbReference>
<evidence type="ECO:0000256" key="6">
    <source>
        <dbReference type="ARBA" id="ARBA00032446"/>
    </source>
</evidence>
<feature type="domain" description="Gcp-like" evidence="7">
    <location>
        <begin position="28"/>
        <end position="131"/>
    </location>
</feature>
<evidence type="ECO:0000256" key="4">
    <source>
        <dbReference type="ARBA" id="ARBA00022490"/>
    </source>
</evidence>
<dbReference type="PANTHER" id="PTHR11735:SF11">
    <property type="entry name" value="TRNA THREONYLCARBAMOYLADENOSINE BIOSYNTHESIS PROTEIN TSAB"/>
    <property type="match status" value="1"/>
</dbReference>
<evidence type="ECO:0000313" key="8">
    <source>
        <dbReference type="EMBL" id="RMJ05542.1"/>
    </source>
</evidence>
<dbReference type="Gene3D" id="3.30.420.40">
    <property type="match status" value="2"/>
</dbReference>
<keyword evidence="9" id="KW-1185">Reference proteome</keyword>
<dbReference type="Pfam" id="PF00814">
    <property type="entry name" value="TsaD"/>
    <property type="match status" value="1"/>
</dbReference>
<sequence length="235" mass="25217">MKLLALDTSSEGCSAALWLDGQITERFELAPRGHTRLLMPMVRELLAEQGLKPSDLDALAFARGPGSFTGLRIATGVIQGLAWGLDLPVVPVSSLAAVALNAIEEHQLSDGSGVAVAFDARMSEVYWATFACRGGLPVLQGDERVCHPDKVSLTESDDITGTWFGAGQGWKFQSDMPEAVATRMASVDLSLVPRAAHVARLAIPEFHAGQAVPAEQAQPVYVRDEVTWKKLPGRE</sequence>
<evidence type="ECO:0000256" key="5">
    <source>
        <dbReference type="ARBA" id="ARBA00022694"/>
    </source>
</evidence>
<gene>
    <name evidence="8" type="primary">tsaB</name>
    <name evidence="8" type="ORF">DOQ08_00212</name>
</gene>
<dbReference type="InterPro" id="IPR043129">
    <property type="entry name" value="ATPase_NBD"/>
</dbReference>
<keyword evidence="4" id="KW-0963">Cytoplasm</keyword>
<comment type="similarity">
    <text evidence="2">Belongs to the KAE1 / TsaD family. TsaB subfamily.</text>
</comment>
<dbReference type="FunFam" id="3.30.420.40:FF:000097">
    <property type="entry name" value="tRNA threonylcarbamoyladenosine biosynthesis protein TsaB"/>
    <property type="match status" value="1"/>
</dbReference>
<protein>
    <recommendedName>
        <fullName evidence="3">tRNA threonylcarbamoyladenosine biosynthesis protein TsaB</fullName>
    </recommendedName>
    <alternativeName>
        <fullName evidence="6">t(6)A37 threonylcarbamoyladenosine biosynthesis protein TsaB</fullName>
    </alternativeName>
</protein>
<dbReference type="RefSeq" id="WP_114333060.1">
    <property type="nucleotide sequence ID" value="NZ_QMDL01000001.1"/>
</dbReference>
<dbReference type="NCBIfam" id="TIGR03725">
    <property type="entry name" value="T6A_YeaZ"/>
    <property type="match status" value="1"/>
</dbReference>
<dbReference type="SUPFAM" id="SSF53067">
    <property type="entry name" value="Actin-like ATPase domain"/>
    <property type="match status" value="2"/>
</dbReference>
<dbReference type="OrthoDB" id="9809995at2"/>
<dbReference type="InterPro" id="IPR022496">
    <property type="entry name" value="T6A_TsaB"/>
</dbReference>
<evidence type="ECO:0000256" key="2">
    <source>
        <dbReference type="ARBA" id="ARBA00010493"/>
    </source>
</evidence>
<dbReference type="Proteomes" id="UP000265903">
    <property type="component" value="Unassembled WGS sequence"/>
</dbReference>
<organism evidence="8 9">
    <name type="scientific">Marinobacter litoralis</name>
    <dbReference type="NCBI Taxonomy" id="187981"/>
    <lineage>
        <taxon>Bacteria</taxon>
        <taxon>Pseudomonadati</taxon>
        <taxon>Pseudomonadota</taxon>
        <taxon>Gammaproteobacteria</taxon>
        <taxon>Pseudomonadales</taxon>
        <taxon>Marinobacteraceae</taxon>
        <taxon>Marinobacter</taxon>
    </lineage>
</organism>